<keyword evidence="3" id="KW-1185">Reference proteome</keyword>
<protein>
    <submittedName>
        <fullName evidence="2">Putative membrane protein</fullName>
    </submittedName>
</protein>
<feature type="transmembrane region" description="Helical" evidence="1">
    <location>
        <begin position="70"/>
        <end position="91"/>
    </location>
</feature>
<sequence>MKIPLQDILVVVWFVLSWGGYMYYADHVHLRGRTLMATMRGHREMWMRRMLARENRVVDSTILSSIMRSVTLFASTTIFILAGLVTMLGSLDKAQAVVTTLPFAIETTHALWELKLLTMLVVFVFAFFKFAWSIRQFNYTIVLVGAAPPPSQCDTPQALRYAKGAAKVITMAVYNFNSGLRAYYFGLAILSWFINPLLFAVAVIWVVAVLYRREFRSKTLMALSEALGEDEG</sequence>
<evidence type="ECO:0000313" key="2">
    <source>
        <dbReference type="EMBL" id="TCS62176.1"/>
    </source>
</evidence>
<dbReference type="Proteomes" id="UP000295304">
    <property type="component" value="Unassembled WGS sequence"/>
</dbReference>
<reference evidence="2 3" key="1">
    <citation type="submission" date="2019-03" db="EMBL/GenBank/DDBJ databases">
        <title>Genomic Encyclopedia of Type Strains, Phase IV (KMG-IV): sequencing the most valuable type-strain genomes for metagenomic binning, comparative biology and taxonomic classification.</title>
        <authorList>
            <person name="Goeker M."/>
        </authorList>
    </citation>
    <scope>NUCLEOTIDE SEQUENCE [LARGE SCALE GENOMIC DNA]</scope>
    <source>
        <strain evidence="2 3">DSM 101688</strain>
    </source>
</reference>
<gene>
    <name evidence="2" type="ORF">EDD55_106134</name>
</gene>
<feature type="transmembrane region" description="Helical" evidence="1">
    <location>
        <begin position="7"/>
        <end position="24"/>
    </location>
</feature>
<organism evidence="2 3">
    <name type="scientific">Varunaivibrio sulfuroxidans</name>
    <dbReference type="NCBI Taxonomy" id="1773489"/>
    <lineage>
        <taxon>Bacteria</taxon>
        <taxon>Pseudomonadati</taxon>
        <taxon>Pseudomonadota</taxon>
        <taxon>Alphaproteobacteria</taxon>
        <taxon>Rhodospirillales</taxon>
        <taxon>Magnetovibrionaceae</taxon>
        <taxon>Varunaivibrio</taxon>
    </lineage>
</organism>
<feature type="transmembrane region" description="Helical" evidence="1">
    <location>
        <begin position="112"/>
        <end position="132"/>
    </location>
</feature>
<dbReference type="InterPro" id="IPR006747">
    <property type="entry name" value="DUF599"/>
</dbReference>
<feature type="transmembrane region" description="Helical" evidence="1">
    <location>
        <begin position="183"/>
        <end position="211"/>
    </location>
</feature>
<dbReference type="AlphaFoldDB" id="A0A4R3JAS6"/>
<keyword evidence="1" id="KW-0472">Membrane</keyword>
<dbReference type="OrthoDB" id="9806874at2"/>
<dbReference type="EMBL" id="SLZW01000006">
    <property type="protein sequence ID" value="TCS62176.1"/>
    <property type="molecule type" value="Genomic_DNA"/>
</dbReference>
<proteinExistence type="predicted"/>
<dbReference type="Pfam" id="PF04654">
    <property type="entry name" value="DUF599"/>
    <property type="match status" value="1"/>
</dbReference>
<accession>A0A4R3JAS6</accession>
<keyword evidence="1" id="KW-1133">Transmembrane helix</keyword>
<comment type="caution">
    <text evidence="2">The sequence shown here is derived from an EMBL/GenBank/DDBJ whole genome shotgun (WGS) entry which is preliminary data.</text>
</comment>
<evidence type="ECO:0000313" key="3">
    <source>
        <dbReference type="Proteomes" id="UP000295304"/>
    </source>
</evidence>
<dbReference type="PANTHER" id="PTHR31881:SF6">
    <property type="entry name" value="OS09G0494600 PROTEIN"/>
    <property type="match status" value="1"/>
</dbReference>
<keyword evidence="1" id="KW-0812">Transmembrane</keyword>
<name>A0A4R3JAS6_9PROT</name>
<evidence type="ECO:0000256" key="1">
    <source>
        <dbReference type="SAM" id="Phobius"/>
    </source>
</evidence>
<dbReference type="PANTHER" id="PTHR31881">
    <property type="match status" value="1"/>
</dbReference>
<dbReference type="RefSeq" id="WP_132939252.1">
    <property type="nucleotide sequence ID" value="NZ_CP119676.1"/>
</dbReference>